<dbReference type="AlphaFoldDB" id="A0A6J4NUC2"/>
<feature type="domain" description="Phospholipid/glycerol acyltransferase" evidence="1">
    <location>
        <begin position="93"/>
        <end position="214"/>
    </location>
</feature>
<dbReference type="SUPFAM" id="SSF69593">
    <property type="entry name" value="Glycerol-3-phosphate (1)-acyltransferase"/>
    <property type="match status" value="1"/>
</dbReference>
<accession>A0A6J4NUC2</accession>
<dbReference type="EMBL" id="CADCTR010003341">
    <property type="protein sequence ID" value="CAA9395448.1"/>
    <property type="molecule type" value="Genomic_DNA"/>
</dbReference>
<gene>
    <name evidence="2" type="ORF">AVDCRST_MAG93-9948</name>
</gene>
<dbReference type="GO" id="GO:0016746">
    <property type="term" value="F:acyltransferase activity"/>
    <property type="evidence" value="ECO:0007669"/>
    <property type="project" value="InterPro"/>
</dbReference>
<dbReference type="InterPro" id="IPR002123">
    <property type="entry name" value="Plipid/glycerol_acylTrfase"/>
</dbReference>
<proteinExistence type="predicted"/>
<name>A0A6J4NUC2_9CHLR</name>
<protein>
    <recommendedName>
        <fullName evidence="1">Phospholipid/glycerol acyltransferase domain-containing protein</fullName>
    </recommendedName>
</protein>
<dbReference type="SMART" id="SM00563">
    <property type="entry name" value="PlsC"/>
    <property type="match status" value="1"/>
</dbReference>
<dbReference type="Pfam" id="PF01553">
    <property type="entry name" value="Acyltransferase"/>
    <property type="match status" value="1"/>
</dbReference>
<organism evidence="2">
    <name type="scientific">uncultured Chloroflexia bacterium</name>
    <dbReference type="NCBI Taxonomy" id="1672391"/>
    <lineage>
        <taxon>Bacteria</taxon>
        <taxon>Bacillati</taxon>
        <taxon>Chloroflexota</taxon>
        <taxon>Chloroflexia</taxon>
        <taxon>environmental samples</taxon>
    </lineage>
</organism>
<reference evidence="2" key="1">
    <citation type="submission" date="2020-02" db="EMBL/GenBank/DDBJ databases">
        <authorList>
            <person name="Meier V. D."/>
        </authorList>
    </citation>
    <scope>NUCLEOTIDE SEQUENCE</scope>
    <source>
        <strain evidence="2">AVDCRST_MAG93</strain>
    </source>
</reference>
<evidence type="ECO:0000259" key="1">
    <source>
        <dbReference type="SMART" id="SM00563"/>
    </source>
</evidence>
<sequence length="291" mass="32529">MRSNDRDEQFRRLAELNADDLLTAFGLTRVGRLQSVLRRLCRVPAERFAHEIVAYDAAVGQGGLAAGGRLILQKWRVETTFHGLEHVPAEGPVLLLSNHPGLSDTLSLFAAIPRTDLRIIAAERILLRELPNTLPFLFFADESVARRQAVVRAATRHLRQGGALLTFPAGQIEPDPALHRKEAADSLAAWQGHFEIFLRLVPNLTVVPIIVDGVISPRAQRNPLTRLRRHKRDRDWLAATLQVVVRRYQQVHVAVTFGAPIRLAEDNNVEVMAEAVLAEARRIILARRPNA</sequence>
<evidence type="ECO:0000313" key="2">
    <source>
        <dbReference type="EMBL" id="CAA9395448.1"/>
    </source>
</evidence>